<reference evidence="2 3" key="1">
    <citation type="submission" date="2015-08" db="EMBL/GenBank/DDBJ databases">
        <title>Draft Genome Sequence of Bacillus vietnamensis UCD-SED5.</title>
        <authorList>
            <person name="Lee R.D."/>
            <person name="Jospin G."/>
            <person name="Lang J.M."/>
            <person name="Coil D.A."/>
            <person name="Eisen J.A."/>
        </authorList>
    </citation>
    <scope>NUCLEOTIDE SEQUENCE [LARGE SCALE GENOMIC DNA]</scope>
    <source>
        <strain evidence="2 3">UCD-SED5</strain>
    </source>
</reference>
<proteinExistence type="predicted"/>
<comment type="caution">
    <text evidence="2">The sequence shown here is derived from an EMBL/GenBank/DDBJ whole genome shotgun (WGS) entry which is preliminary data.</text>
</comment>
<feature type="transmembrane region" description="Helical" evidence="1">
    <location>
        <begin position="157"/>
        <end position="182"/>
    </location>
</feature>
<feature type="transmembrane region" description="Helical" evidence="1">
    <location>
        <begin position="72"/>
        <end position="94"/>
    </location>
</feature>
<protein>
    <recommendedName>
        <fullName evidence="4">Glycosyltransferase RgtA/B/C/D-like domain-containing protein</fullName>
    </recommendedName>
</protein>
<dbReference type="OrthoDB" id="244199at2"/>
<organism evidence="2 3">
    <name type="scientific">Rossellomorea vietnamensis</name>
    <dbReference type="NCBI Taxonomy" id="218284"/>
    <lineage>
        <taxon>Bacteria</taxon>
        <taxon>Bacillati</taxon>
        <taxon>Bacillota</taxon>
        <taxon>Bacilli</taxon>
        <taxon>Bacillales</taxon>
        <taxon>Bacillaceae</taxon>
        <taxon>Rossellomorea</taxon>
    </lineage>
</organism>
<dbReference type="PATRIC" id="fig|218284.4.peg.794"/>
<sequence length="485" mass="55053">MSWSNVAGAFAVMAVFILQMIWIPSYAATWDMVDFALAVLHFDMYQMQPHFPGYPYFILGGKLLHLVVGDPVQALTLFNIIVYGSAIIPLFLLMKRIVRPTYAVMATAMVYTSSFTILMVNQPMSEGAAVGMMWWYIWSLVLSDEKPHNGFLILPLFLFSLLLGIRLSYLVLGIGILIVLYRKWKGGMVTFLDTFVYLLIAILFQLLWVSGISISEGGYESFLRLALSFTNGHFQEWGGTIGASDLSLWDRVVKLIFVNTIWVGAVGESLPLLILLLVGLAAAGRKGSNGNRYMTSLMLMILGSYFLWALFAQNVMKPRHALPLIGIALFLAAGRMLSQRLTRTGSILVLSFLLLQVYHTSTLLYKHASDIPAVYQMADYLESEEEEKPLVVYTWEESRVLEYLDAPFIHKKVQTYKVFTNDAGYYPERDIYLTDKVVEGFKKQGVPVDAFIKVEKHFHSSELIDPIYHDLTLYKWEKQREEEDG</sequence>
<evidence type="ECO:0008006" key="4">
    <source>
        <dbReference type="Google" id="ProtNLM"/>
    </source>
</evidence>
<feature type="transmembrane region" description="Helical" evidence="1">
    <location>
        <begin position="256"/>
        <end position="281"/>
    </location>
</feature>
<keyword evidence="1" id="KW-1133">Transmembrane helix</keyword>
<accession>A0A0P6W569</accession>
<dbReference type="AlphaFoldDB" id="A0A0P6W569"/>
<evidence type="ECO:0000313" key="3">
    <source>
        <dbReference type="Proteomes" id="UP000050398"/>
    </source>
</evidence>
<feature type="transmembrane region" description="Helical" evidence="1">
    <location>
        <begin position="293"/>
        <end position="315"/>
    </location>
</feature>
<gene>
    <name evidence="2" type="ORF">AM506_03755</name>
</gene>
<evidence type="ECO:0000313" key="2">
    <source>
        <dbReference type="EMBL" id="KPL60859.1"/>
    </source>
</evidence>
<name>A0A0P6W569_9BACI</name>
<dbReference type="EMBL" id="LIXZ01000002">
    <property type="protein sequence ID" value="KPL60859.1"/>
    <property type="molecule type" value="Genomic_DNA"/>
</dbReference>
<keyword evidence="1" id="KW-0812">Transmembrane</keyword>
<keyword evidence="1" id="KW-0472">Membrane</keyword>
<dbReference type="Proteomes" id="UP000050398">
    <property type="component" value="Unassembled WGS sequence"/>
</dbReference>
<feature type="transmembrane region" description="Helical" evidence="1">
    <location>
        <begin position="194"/>
        <end position="214"/>
    </location>
</feature>
<evidence type="ECO:0000256" key="1">
    <source>
        <dbReference type="SAM" id="Phobius"/>
    </source>
</evidence>
<feature type="transmembrane region" description="Helical" evidence="1">
    <location>
        <begin position="115"/>
        <end position="137"/>
    </location>
</feature>
<feature type="transmembrane region" description="Helical" evidence="1">
    <location>
        <begin position="321"/>
        <end position="338"/>
    </location>
</feature>
<dbReference type="RefSeq" id="WP_060670975.1">
    <property type="nucleotide sequence ID" value="NZ_LIXZ01000002.1"/>
</dbReference>